<organism evidence="1">
    <name type="scientific">hydrothermal vent metagenome</name>
    <dbReference type="NCBI Taxonomy" id="652676"/>
    <lineage>
        <taxon>unclassified sequences</taxon>
        <taxon>metagenomes</taxon>
        <taxon>ecological metagenomes</taxon>
    </lineage>
</organism>
<accession>A0A3B0YW02</accession>
<feature type="non-terminal residue" evidence="1">
    <location>
        <position position="1"/>
    </location>
</feature>
<dbReference type="AlphaFoldDB" id="A0A3B0YW02"/>
<protein>
    <submittedName>
        <fullName evidence="1">Type I secretion system, outer membrane component LapE</fullName>
    </submittedName>
</protein>
<evidence type="ECO:0000313" key="1">
    <source>
        <dbReference type="EMBL" id="VAW80093.1"/>
    </source>
</evidence>
<dbReference type="InterPro" id="IPR037107">
    <property type="entry name" value="Put_OMP_sf"/>
</dbReference>
<sequence>GTVGAWAGERNDHLHEAARYRFEFDNDAFVGSDNQFSSGWSFQYHSAVADDWLSLETPANWLARLGGHLPDLQSAGLVKRFSLSVGQIIQTPAMLRKRELITNDVPYAAVIATQATWLSYNDSEFHGFEVSLGVVGPAALGEPSQNLVHGAIGINKAHGWNNQLGNEPVFNLNYMRKKKFYRYRNPSGLELDATLDGHAALGTLFTLAAVRVETRFGRNMPGGFSYSPDPIGHSMIYAASLPPRAPSEPSLYGTLSGSVIAVAHNLLLDGNVFQNSHSIEKEPYLFLLRAGIHYETPDWGAHMEWTLTTDTVETANLDAAEDADNTFGTLMFEWKL</sequence>
<dbReference type="Gene3D" id="2.40.128.140">
    <property type="entry name" value="Outer membrane protein"/>
    <property type="match status" value="1"/>
</dbReference>
<dbReference type="InterPro" id="IPR018707">
    <property type="entry name" value="LpxR"/>
</dbReference>
<name>A0A3B0YW02_9ZZZZ</name>
<dbReference type="EMBL" id="UOFM01000341">
    <property type="protein sequence ID" value="VAW80093.1"/>
    <property type="molecule type" value="Genomic_DNA"/>
</dbReference>
<proteinExistence type="predicted"/>
<reference evidence="1" key="1">
    <citation type="submission" date="2018-06" db="EMBL/GenBank/DDBJ databases">
        <authorList>
            <person name="Zhirakovskaya E."/>
        </authorList>
    </citation>
    <scope>NUCLEOTIDE SEQUENCE</scope>
</reference>
<gene>
    <name evidence="1" type="ORF">MNBD_GAMMA14-1558</name>
</gene>
<dbReference type="Pfam" id="PF09982">
    <property type="entry name" value="LpxR"/>
    <property type="match status" value="1"/>
</dbReference>